<protein>
    <submittedName>
        <fullName evidence="1">DUF72 domain-containing protein</fullName>
    </submittedName>
</protein>
<name>A0ABW9ZWC4_9BACT</name>
<dbReference type="PANTHER" id="PTHR30348:SF4">
    <property type="entry name" value="DUF72 DOMAIN-CONTAINING PROTEIN"/>
    <property type="match status" value="1"/>
</dbReference>
<dbReference type="Pfam" id="PF01904">
    <property type="entry name" value="DUF72"/>
    <property type="match status" value="1"/>
</dbReference>
<proteinExistence type="predicted"/>
<dbReference type="PANTHER" id="PTHR30348">
    <property type="entry name" value="UNCHARACTERIZED PROTEIN YECE"/>
    <property type="match status" value="1"/>
</dbReference>
<reference evidence="1 2" key="1">
    <citation type="submission" date="2020-01" db="EMBL/GenBank/DDBJ databases">
        <title>Genome analysis.</title>
        <authorList>
            <person name="Wu S."/>
            <person name="Wang G."/>
        </authorList>
    </citation>
    <scope>NUCLEOTIDE SEQUENCE [LARGE SCALE GENOMIC DNA]</scope>
    <source>
        <strain evidence="1 2">SYL130</strain>
    </source>
</reference>
<dbReference type="Proteomes" id="UP000753802">
    <property type="component" value="Unassembled WGS sequence"/>
</dbReference>
<comment type="caution">
    <text evidence="1">The sequence shown here is derived from an EMBL/GenBank/DDBJ whole genome shotgun (WGS) entry which is preliminary data.</text>
</comment>
<evidence type="ECO:0000313" key="2">
    <source>
        <dbReference type="Proteomes" id="UP000753802"/>
    </source>
</evidence>
<keyword evidence="2" id="KW-1185">Reference proteome</keyword>
<sequence length="245" mass="27729">MLYCGTSNIVLPVKNKTFFPPEFSEASRLTYYASLFNSLEVNQTFYKLPLERTLARWRDETPASFRFTLKLGKEITHNKGLLFDEAVLKRYMQVFDAIGEKKGCLLIQFPGGTKADAFNQLELLLELLGDMNTGWKLSVEFRDNSWYMGEVYELLALHHALLVEHDMPKSATPAKIPAADTRFFRFHGVEGDYRGTYTDELIGSYATKIKQAIAAKQDVYAYFNNTIGEAVHNALALQGRVAGTT</sequence>
<dbReference type="RefSeq" id="WP_161817838.1">
    <property type="nucleotide sequence ID" value="NZ_JAACJS010000011.1"/>
</dbReference>
<evidence type="ECO:0000313" key="1">
    <source>
        <dbReference type="EMBL" id="NCI49523.1"/>
    </source>
</evidence>
<accession>A0ABW9ZWC4</accession>
<dbReference type="EMBL" id="JAACJS010000011">
    <property type="protein sequence ID" value="NCI49523.1"/>
    <property type="molecule type" value="Genomic_DNA"/>
</dbReference>
<dbReference type="InterPro" id="IPR036520">
    <property type="entry name" value="UPF0759_sf"/>
</dbReference>
<organism evidence="1 2">
    <name type="scientific">Sediminibacterium roseum</name>
    <dbReference type="NCBI Taxonomy" id="1978412"/>
    <lineage>
        <taxon>Bacteria</taxon>
        <taxon>Pseudomonadati</taxon>
        <taxon>Bacteroidota</taxon>
        <taxon>Chitinophagia</taxon>
        <taxon>Chitinophagales</taxon>
        <taxon>Chitinophagaceae</taxon>
        <taxon>Sediminibacterium</taxon>
    </lineage>
</organism>
<dbReference type="SUPFAM" id="SSF117396">
    <property type="entry name" value="TM1631-like"/>
    <property type="match status" value="1"/>
</dbReference>
<dbReference type="InterPro" id="IPR002763">
    <property type="entry name" value="DUF72"/>
</dbReference>
<gene>
    <name evidence="1" type="ORF">GWC95_06285</name>
</gene>
<dbReference type="Gene3D" id="3.20.20.410">
    <property type="entry name" value="Protein of unknown function UPF0759"/>
    <property type="match status" value="1"/>
</dbReference>